<feature type="transmembrane region" description="Helical" evidence="2">
    <location>
        <begin position="153"/>
        <end position="179"/>
    </location>
</feature>
<keyword evidence="4" id="KW-1185">Reference proteome</keyword>
<gene>
    <name evidence="3" type="ORF">GA0074694_0527</name>
</gene>
<dbReference type="Proteomes" id="UP000198906">
    <property type="component" value="Unassembled WGS sequence"/>
</dbReference>
<feature type="region of interest" description="Disordered" evidence="1">
    <location>
        <begin position="381"/>
        <end position="408"/>
    </location>
</feature>
<feature type="compositionally biased region" description="Polar residues" evidence="1">
    <location>
        <begin position="391"/>
        <end position="408"/>
    </location>
</feature>
<evidence type="ECO:0000313" key="4">
    <source>
        <dbReference type="Proteomes" id="UP000198906"/>
    </source>
</evidence>
<organism evidence="3 4">
    <name type="scientific">Micromonospora inyonensis</name>
    <dbReference type="NCBI Taxonomy" id="47866"/>
    <lineage>
        <taxon>Bacteria</taxon>
        <taxon>Bacillati</taxon>
        <taxon>Actinomycetota</taxon>
        <taxon>Actinomycetes</taxon>
        <taxon>Micromonosporales</taxon>
        <taxon>Micromonosporaceae</taxon>
        <taxon>Micromonospora</taxon>
    </lineage>
</organism>
<reference evidence="4" key="1">
    <citation type="submission" date="2016-06" db="EMBL/GenBank/DDBJ databases">
        <authorList>
            <person name="Varghese N."/>
        </authorList>
    </citation>
    <scope>NUCLEOTIDE SEQUENCE [LARGE SCALE GENOMIC DNA]</scope>
    <source>
        <strain evidence="4">DSM 46123</strain>
    </source>
</reference>
<feature type="compositionally biased region" description="Pro residues" evidence="1">
    <location>
        <begin position="33"/>
        <end position="48"/>
    </location>
</feature>
<feature type="region of interest" description="Disordered" evidence="1">
    <location>
        <begin position="182"/>
        <end position="216"/>
    </location>
</feature>
<feature type="compositionally biased region" description="Basic and acidic residues" evidence="1">
    <location>
        <begin position="202"/>
        <end position="214"/>
    </location>
</feature>
<dbReference type="AlphaFoldDB" id="A0A1C6RAA4"/>
<proteinExistence type="predicted"/>
<evidence type="ECO:0000256" key="1">
    <source>
        <dbReference type="SAM" id="MobiDB-lite"/>
    </source>
</evidence>
<accession>A0A1C6RAA4</accession>
<feature type="region of interest" description="Disordered" evidence="1">
    <location>
        <begin position="1"/>
        <end position="107"/>
    </location>
</feature>
<dbReference type="EMBL" id="FMHU01000001">
    <property type="protein sequence ID" value="SCL13896.1"/>
    <property type="molecule type" value="Genomic_DNA"/>
</dbReference>
<feature type="compositionally biased region" description="Low complexity" evidence="1">
    <location>
        <begin position="68"/>
        <end position="89"/>
    </location>
</feature>
<dbReference type="RefSeq" id="WP_091451861.1">
    <property type="nucleotide sequence ID" value="NZ_FMHU01000001.1"/>
</dbReference>
<evidence type="ECO:0000313" key="3">
    <source>
        <dbReference type="EMBL" id="SCL13896.1"/>
    </source>
</evidence>
<keyword evidence="2" id="KW-0812">Transmembrane</keyword>
<dbReference type="STRING" id="47866.GA0074694_0527"/>
<feature type="compositionally biased region" description="Low complexity" evidence="1">
    <location>
        <begin position="18"/>
        <end position="32"/>
    </location>
</feature>
<feature type="compositionally biased region" description="Low complexity" evidence="1">
    <location>
        <begin position="49"/>
        <end position="59"/>
    </location>
</feature>
<protein>
    <submittedName>
        <fullName evidence="3">Uncharacterized protein</fullName>
    </submittedName>
</protein>
<keyword evidence="2" id="KW-1133">Transmembrane helix</keyword>
<name>A0A1C6RAA4_9ACTN</name>
<keyword evidence="2" id="KW-0472">Membrane</keyword>
<evidence type="ECO:0000256" key="2">
    <source>
        <dbReference type="SAM" id="Phobius"/>
    </source>
</evidence>
<sequence length="408" mass="42325">MVYRYESDEDALHGLPQPGADSSAAGARRAPAGPSPSRFPTPDLPPAPRAATAQARAVVPAPPPATPVPEESAPAAATPTRTQPAEPAAAPQPDPAPAVGYPTDPAPAVGYPTDPAPAVGYPTDPAPAVGYPTDPAPAVGYPTARVAPMGGRLWQMVVGGAAVLVLLAICGLGTAAVLLERESSPNPQSPPSAPPGAVHTDGPVRTDLDSRDTDPLPLTAREVFPGRQLVLADGQPAYQVLKTHSSASCAVAATDDIADLLVRLGCNQVVRGTVRAPDGGHLATAGLLNLTDLASAERARERIRQILQHQQGRFLALEAGDETKALTTAAARVAWQVRGHYIAYCLVVRADGQPIDTNDPKAKQVLNEMVQLHLDRTVLERRTDGDLVQPDPNSTGTLRTDPSGSDDD</sequence>